<dbReference type="InterPro" id="IPR038729">
    <property type="entry name" value="Rad50/SbcC_AAA"/>
</dbReference>
<dbReference type="InterPro" id="IPR027417">
    <property type="entry name" value="P-loop_NTPase"/>
</dbReference>
<dbReference type="EMBL" id="WXEW01000002">
    <property type="protein sequence ID" value="NAS21579.1"/>
    <property type="molecule type" value="Genomic_DNA"/>
</dbReference>
<dbReference type="InterPro" id="IPR051396">
    <property type="entry name" value="Bact_Antivir_Def_Nuclease"/>
</dbReference>
<dbReference type="GO" id="GO:0006302">
    <property type="term" value="P:double-strand break repair"/>
    <property type="evidence" value="ECO:0007669"/>
    <property type="project" value="InterPro"/>
</dbReference>
<keyword evidence="5" id="KW-1185">Reference proteome</keyword>
<evidence type="ECO:0000259" key="3">
    <source>
        <dbReference type="Pfam" id="PF13476"/>
    </source>
</evidence>
<dbReference type="Pfam" id="PF13476">
    <property type="entry name" value="AAA_23"/>
    <property type="match status" value="1"/>
</dbReference>
<evidence type="ECO:0000313" key="5">
    <source>
        <dbReference type="Proteomes" id="UP000479526"/>
    </source>
</evidence>
<gene>
    <name evidence="4" type="ORF">GT755_07755</name>
</gene>
<feature type="domain" description="ATPase AAA-type core" evidence="2">
    <location>
        <begin position="221"/>
        <end position="315"/>
    </location>
</feature>
<comment type="caution">
    <text evidence="4">The sequence shown here is derived from an EMBL/GenBank/DDBJ whole genome shotgun (WGS) entry which is preliminary data.</text>
</comment>
<dbReference type="GO" id="GO:0005524">
    <property type="term" value="F:ATP binding"/>
    <property type="evidence" value="ECO:0007669"/>
    <property type="project" value="InterPro"/>
</dbReference>
<evidence type="ECO:0000256" key="1">
    <source>
        <dbReference type="SAM" id="MobiDB-lite"/>
    </source>
</evidence>
<evidence type="ECO:0000313" key="4">
    <source>
        <dbReference type="EMBL" id="NAS21579.1"/>
    </source>
</evidence>
<proteinExistence type="predicted"/>
<dbReference type="PANTHER" id="PTHR43581">
    <property type="entry name" value="ATP/GTP PHOSPHATASE"/>
    <property type="match status" value="1"/>
</dbReference>
<dbReference type="Gene3D" id="3.40.50.300">
    <property type="entry name" value="P-loop containing nucleotide triphosphate hydrolases"/>
    <property type="match status" value="2"/>
</dbReference>
<evidence type="ECO:0000259" key="2">
    <source>
        <dbReference type="Pfam" id="PF13304"/>
    </source>
</evidence>
<dbReference type="Proteomes" id="UP000479526">
    <property type="component" value="Unassembled WGS sequence"/>
</dbReference>
<feature type="region of interest" description="Disordered" evidence="1">
    <location>
        <begin position="391"/>
        <end position="424"/>
    </location>
</feature>
<name>A0A7C9JS02_9ACTN</name>
<organism evidence="4 5">
    <name type="scientific">Herbidospora solisilvae</name>
    <dbReference type="NCBI Taxonomy" id="2696284"/>
    <lineage>
        <taxon>Bacteria</taxon>
        <taxon>Bacillati</taxon>
        <taxon>Actinomycetota</taxon>
        <taxon>Actinomycetes</taxon>
        <taxon>Streptosporangiales</taxon>
        <taxon>Streptosporangiaceae</taxon>
        <taxon>Herbidospora</taxon>
    </lineage>
</organism>
<reference evidence="4 5" key="1">
    <citation type="submission" date="2020-01" db="EMBL/GenBank/DDBJ databases">
        <title>Herbidospora sp. NEAU-GS84 nov., a novel actinomycete isolated from soil.</title>
        <authorList>
            <person name="Han L."/>
        </authorList>
    </citation>
    <scope>NUCLEOTIDE SEQUENCE [LARGE SCALE GENOMIC DNA]</scope>
    <source>
        <strain evidence="4 5">NEAU-GS84</strain>
    </source>
</reference>
<dbReference type="PANTHER" id="PTHR43581:SF2">
    <property type="entry name" value="EXCINUCLEASE ATPASE SUBUNIT"/>
    <property type="match status" value="1"/>
</dbReference>
<dbReference type="GO" id="GO:0016887">
    <property type="term" value="F:ATP hydrolysis activity"/>
    <property type="evidence" value="ECO:0007669"/>
    <property type="project" value="InterPro"/>
</dbReference>
<dbReference type="AlphaFoldDB" id="A0A7C9JS02"/>
<protein>
    <submittedName>
        <fullName evidence="4">AAA family ATPase</fullName>
    </submittedName>
</protein>
<dbReference type="SUPFAM" id="SSF52540">
    <property type="entry name" value="P-loop containing nucleoside triphosphate hydrolases"/>
    <property type="match status" value="1"/>
</dbReference>
<dbReference type="InterPro" id="IPR003959">
    <property type="entry name" value="ATPase_AAA_core"/>
</dbReference>
<sequence>MYISRLDISGLRGFVGPRSVHLDFARPDGTYSGWTVLAGRNGSGKTSILQAIALSIMGGMGNINSEEIEEWGRYSSNGTADVAVNVVQIPEPFTRQFNNFTYSATWGNLNFHGAPGADPSLPRAIFGEVPKVLPACGYGPRRRLTSPRLRHHIPAFDSFRTLFDDEVGLTEGVSWLIQQHLYRLEKRPGAAELLKHVVGLIGDGLLPEDYTIEDVDSDGLWVRRRSDRVILRHMSDGYQTTVALVLDIVRQMSGAYGELDFGLHDAVPVILNPGLVLIDEVDVHLHISWQMRIGDWLKSHFPNVQFIVSTHSPFICQSADPGGLIRLPGPEENVGPHQVDQDLYERIVFGSADDAILTDLFGMDSPYSAQAEKMRGRLEYLERRVLNGEATGEEKNEYRELTRSLTSSPSARVDEIASRLGLEP</sequence>
<feature type="compositionally biased region" description="Basic and acidic residues" evidence="1">
    <location>
        <begin position="391"/>
        <end position="402"/>
    </location>
</feature>
<feature type="domain" description="Rad50/SbcC-type AAA" evidence="3">
    <location>
        <begin position="5"/>
        <end position="70"/>
    </location>
</feature>
<dbReference type="Pfam" id="PF13304">
    <property type="entry name" value="AAA_21"/>
    <property type="match status" value="1"/>
</dbReference>
<accession>A0A7C9JS02</accession>